<dbReference type="EMBL" id="CP036426">
    <property type="protein sequence ID" value="QDV36403.1"/>
    <property type="molecule type" value="Genomic_DNA"/>
</dbReference>
<dbReference type="RefSeq" id="WP_231749200.1">
    <property type="nucleotide sequence ID" value="NZ_CP036426.1"/>
</dbReference>
<protein>
    <submittedName>
        <fullName evidence="2">Amidohydrolase</fullName>
    </submittedName>
</protein>
<evidence type="ECO:0000313" key="2">
    <source>
        <dbReference type="EMBL" id="QDV36403.1"/>
    </source>
</evidence>
<dbReference type="SUPFAM" id="SSF51556">
    <property type="entry name" value="Metallo-dependent hydrolases"/>
    <property type="match status" value="1"/>
</dbReference>
<dbReference type="Proteomes" id="UP000317835">
    <property type="component" value="Chromosome"/>
</dbReference>
<reference evidence="2 3" key="1">
    <citation type="submission" date="2019-02" db="EMBL/GenBank/DDBJ databases">
        <title>Deep-cultivation of Planctomycetes and their phenomic and genomic characterization uncovers novel biology.</title>
        <authorList>
            <person name="Wiegand S."/>
            <person name="Jogler M."/>
            <person name="Boedeker C."/>
            <person name="Pinto D."/>
            <person name="Vollmers J."/>
            <person name="Rivas-Marin E."/>
            <person name="Kohn T."/>
            <person name="Peeters S.H."/>
            <person name="Heuer A."/>
            <person name="Rast P."/>
            <person name="Oberbeckmann S."/>
            <person name="Bunk B."/>
            <person name="Jeske O."/>
            <person name="Meyerdierks A."/>
            <person name="Storesund J.E."/>
            <person name="Kallscheuer N."/>
            <person name="Luecker S."/>
            <person name="Lage O.M."/>
            <person name="Pohl T."/>
            <person name="Merkel B.J."/>
            <person name="Hornburger P."/>
            <person name="Mueller R.-W."/>
            <person name="Bruemmer F."/>
            <person name="Labrenz M."/>
            <person name="Spormann A.M."/>
            <person name="Op den Camp H."/>
            <person name="Overmann J."/>
            <person name="Amann R."/>
            <person name="Jetten M.S.M."/>
            <person name="Mascher T."/>
            <person name="Medema M.H."/>
            <person name="Devos D.P."/>
            <person name="Kaster A.-K."/>
            <person name="Ovreas L."/>
            <person name="Rohde M."/>
            <person name="Galperin M.Y."/>
            <person name="Jogler C."/>
        </authorList>
    </citation>
    <scope>NUCLEOTIDE SEQUENCE [LARGE SCALE GENOMIC DNA]</scope>
    <source>
        <strain evidence="2 3">ElP</strain>
    </source>
</reference>
<evidence type="ECO:0000259" key="1">
    <source>
        <dbReference type="Pfam" id="PF04909"/>
    </source>
</evidence>
<dbReference type="InterPro" id="IPR006680">
    <property type="entry name" value="Amidohydro-rel"/>
</dbReference>
<dbReference type="Pfam" id="PF04909">
    <property type="entry name" value="Amidohydro_2"/>
    <property type="match status" value="1"/>
</dbReference>
<dbReference type="KEGG" id="tpla:ElP_43270"/>
<evidence type="ECO:0000313" key="3">
    <source>
        <dbReference type="Proteomes" id="UP000317835"/>
    </source>
</evidence>
<dbReference type="GO" id="GO:0016787">
    <property type="term" value="F:hydrolase activity"/>
    <property type="evidence" value="ECO:0007669"/>
    <property type="project" value="UniProtKB-KW"/>
</dbReference>
<dbReference type="AlphaFoldDB" id="A0A518H6E2"/>
<dbReference type="InterPro" id="IPR032466">
    <property type="entry name" value="Metal_Hydrolase"/>
</dbReference>
<accession>A0A518H6E2</accession>
<organism evidence="2 3">
    <name type="scientific">Tautonia plasticadhaerens</name>
    <dbReference type="NCBI Taxonomy" id="2527974"/>
    <lineage>
        <taxon>Bacteria</taxon>
        <taxon>Pseudomonadati</taxon>
        <taxon>Planctomycetota</taxon>
        <taxon>Planctomycetia</taxon>
        <taxon>Isosphaerales</taxon>
        <taxon>Isosphaeraceae</taxon>
        <taxon>Tautonia</taxon>
    </lineage>
</organism>
<keyword evidence="2" id="KW-0378">Hydrolase</keyword>
<proteinExistence type="predicted"/>
<name>A0A518H6E2_9BACT</name>
<sequence length="92" mass="10137">MQAPGTSRPTVLPERRQYPHRDIAPVIRTLTDAYGPDRLIYGGGYRAEATGESYRAYRGRLLSYLGHLTAEEQAKVLGGNAARLFGFPETLG</sequence>
<feature type="domain" description="Amidohydrolase-related" evidence="1">
    <location>
        <begin position="17"/>
        <end position="87"/>
    </location>
</feature>
<keyword evidence="3" id="KW-1185">Reference proteome</keyword>
<dbReference type="Gene3D" id="3.20.20.140">
    <property type="entry name" value="Metal-dependent hydrolases"/>
    <property type="match status" value="1"/>
</dbReference>
<gene>
    <name evidence="2" type="ORF">ElP_43270</name>
</gene>